<dbReference type="EMBL" id="CP030930">
    <property type="protein sequence ID" value="AXI75353.1"/>
    <property type="molecule type" value="Genomic_DNA"/>
</dbReference>
<dbReference type="AlphaFoldDB" id="A0AAD0VHT8"/>
<comment type="cofactor">
    <cofactor evidence="1">
        <name>FAD</name>
        <dbReference type="ChEBI" id="CHEBI:57692"/>
    </cofactor>
</comment>
<dbReference type="InterPro" id="IPR002938">
    <property type="entry name" value="FAD-bd"/>
</dbReference>
<name>A0AAD0VHT8_9ACTN</name>
<dbReference type="PANTHER" id="PTHR43004:SF19">
    <property type="entry name" value="BINDING MONOOXYGENASE, PUTATIVE (JCVI)-RELATED"/>
    <property type="match status" value="1"/>
</dbReference>
<accession>A0AAD0VHT8</accession>
<dbReference type="GO" id="GO:0016709">
    <property type="term" value="F:oxidoreductase activity, acting on paired donors, with incorporation or reduction of molecular oxygen, NAD(P)H as one donor, and incorporation of one atom of oxygen"/>
    <property type="evidence" value="ECO:0007669"/>
    <property type="project" value="UniProtKB-ARBA"/>
</dbReference>
<feature type="compositionally biased region" description="Basic and acidic residues" evidence="4">
    <location>
        <begin position="362"/>
        <end position="381"/>
    </location>
</feature>
<proteinExistence type="predicted"/>
<dbReference type="InterPro" id="IPR036188">
    <property type="entry name" value="FAD/NAD-bd_sf"/>
</dbReference>
<dbReference type="SUPFAM" id="SSF51905">
    <property type="entry name" value="FAD/NAD(P)-binding domain"/>
    <property type="match status" value="1"/>
</dbReference>
<evidence type="ECO:0000256" key="4">
    <source>
        <dbReference type="SAM" id="MobiDB-lite"/>
    </source>
</evidence>
<dbReference type="PANTHER" id="PTHR43004">
    <property type="entry name" value="TRK SYSTEM POTASSIUM UPTAKE PROTEIN"/>
    <property type="match status" value="1"/>
</dbReference>
<evidence type="ECO:0000313" key="6">
    <source>
        <dbReference type="EMBL" id="AXI75353.1"/>
    </source>
</evidence>
<dbReference type="Gene3D" id="3.30.9.10">
    <property type="entry name" value="D-Amino Acid Oxidase, subunit A, domain 2"/>
    <property type="match status" value="1"/>
</dbReference>
<keyword evidence="3" id="KW-0274">FAD</keyword>
<evidence type="ECO:0000256" key="2">
    <source>
        <dbReference type="ARBA" id="ARBA00022630"/>
    </source>
</evidence>
<dbReference type="Gene3D" id="3.50.50.60">
    <property type="entry name" value="FAD/NAD(P)-binding domain"/>
    <property type="match status" value="1"/>
</dbReference>
<feature type="region of interest" description="Disordered" evidence="4">
    <location>
        <begin position="448"/>
        <end position="477"/>
    </location>
</feature>
<protein>
    <submittedName>
        <fullName evidence="6">FAD-dependent oxidoreductase</fullName>
    </submittedName>
</protein>
<dbReference type="InterPro" id="IPR050641">
    <property type="entry name" value="RIFMO-like"/>
</dbReference>
<dbReference type="Pfam" id="PF21274">
    <property type="entry name" value="Rng_hyd_C"/>
    <property type="match status" value="1"/>
</dbReference>
<dbReference type="GO" id="GO:0071949">
    <property type="term" value="F:FAD binding"/>
    <property type="evidence" value="ECO:0007669"/>
    <property type="project" value="InterPro"/>
</dbReference>
<dbReference type="PRINTS" id="PR00420">
    <property type="entry name" value="RNGMNOXGNASE"/>
</dbReference>
<evidence type="ECO:0000256" key="3">
    <source>
        <dbReference type="ARBA" id="ARBA00022827"/>
    </source>
</evidence>
<evidence type="ECO:0000313" key="7">
    <source>
        <dbReference type="Proteomes" id="UP000253779"/>
    </source>
</evidence>
<feature type="compositionally biased region" description="Basic and acidic residues" evidence="4">
    <location>
        <begin position="495"/>
        <end position="508"/>
    </location>
</feature>
<dbReference type="Pfam" id="PF01494">
    <property type="entry name" value="FAD_binding_3"/>
    <property type="match status" value="1"/>
</dbReference>
<feature type="compositionally biased region" description="Basic and acidic residues" evidence="4">
    <location>
        <begin position="454"/>
        <end position="477"/>
    </location>
</feature>
<reference evidence="6 7" key="1">
    <citation type="submission" date="2018-07" db="EMBL/GenBank/DDBJ databases">
        <title>Complete genome sequence of soil actinomycete Streptomyces cavourensis tj430.</title>
        <authorList>
            <person name="Wang P."/>
            <person name="Huang Y."/>
        </authorList>
    </citation>
    <scope>NUCLEOTIDE SEQUENCE [LARGE SCALE GENOMIC DNA]</scope>
    <source>
        <strain evidence="6 7">TJ430</strain>
    </source>
</reference>
<feature type="domain" description="FAD-binding" evidence="5">
    <location>
        <begin position="26"/>
        <end position="375"/>
    </location>
</feature>
<gene>
    <name evidence="6" type="ORF">DTW94_31615</name>
</gene>
<organism evidence="6 7">
    <name type="scientific">Streptomyces cavourensis</name>
    <dbReference type="NCBI Taxonomy" id="67258"/>
    <lineage>
        <taxon>Bacteria</taxon>
        <taxon>Bacillati</taxon>
        <taxon>Actinomycetota</taxon>
        <taxon>Actinomycetes</taxon>
        <taxon>Kitasatosporales</taxon>
        <taxon>Streptomycetaceae</taxon>
        <taxon>Streptomyces</taxon>
    </lineage>
</organism>
<feature type="region of interest" description="Disordered" evidence="4">
    <location>
        <begin position="493"/>
        <end position="526"/>
    </location>
</feature>
<evidence type="ECO:0000256" key="1">
    <source>
        <dbReference type="ARBA" id="ARBA00001974"/>
    </source>
</evidence>
<keyword evidence="2" id="KW-0285">Flavoprotein</keyword>
<sequence length="616" mass="66495">MPHLPATGGRDVHTVRFPVGRPPATVDVLIVGAGPVGLAAATELTARGIRVAVVDRARTATLVRAGAMGHTPRVVEHFRRWGVLQRIREAWTYPPEWNRGTRLVTSLTGHELVPVPRPSFRGSGAPEHTADEALRRPQTVLQQVFLDHLAEHGVSVAGGWELQELTEDGEGVSAGVVDVDSGERRMVRAAYVLGTDGGSSTTRRLVGIDREGDHATEKRLRLIVRTGDISDRVGPAPSATNIVFNQRASGFLAAVSTREWRVYAGPYPLDHEPTEDELLAIGRAAFGFDLELELVSATTFYHATRIATTFRRGRVLLAGDAAHVRTPGGNLGEGIGDVANLGWKLAAVLAGHAPDTLLDSYDQERRPHNRRVADHSLERSRRSQTALAEIRAGGIPDDADLGDAAVRRRAEIGERLRRDHTGGAGVTFDERYDASDVIWYEEGQLASEPGWRPDVYEDDPRPGHRAPDGRIDPHGSTLHDRIGTSFALLVLTEDPTGRPAEDSTKDPTGRPAGDSTDEPAGRPAEDLIRDRPVVDAFTREAASRSLPLTVIHLTDPDARAVYGAAHVLIRPDQHVAWRGSVLPDGGARAVLDRVLGRARSGTAAQALGAVPAQRVL</sequence>
<dbReference type="Proteomes" id="UP000253779">
    <property type="component" value="Chromosome"/>
</dbReference>
<dbReference type="Gene3D" id="3.40.30.120">
    <property type="match status" value="1"/>
</dbReference>
<evidence type="ECO:0000259" key="5">
    <source>
        <dbReference type="Pfam" id="PF01494"/>
    </source>
</evidence>
<feature type="region of interest" description="Disordered" evidence="4">
    <location>
        <begin position="359"/>
        <end position="385"/>
    </location>
</feature>
<dbReference type="RefSeq" id="WP_114933759.1">
    <property type="nucleotide sequence ID" value="NZ_CP030930.1"/>
</dbReference>